<gene>
    <name evidence="1" type="ORF">H4Q31_09270</name>
</gene>
<dbReference type="Proteomes" id="UP000574133">
    <property type="component" value="Unassembled WGS sequence"/>
</dbReference>
<evidence type="ECO:0000313" key="1">
    <source>
        <dbReference type="EMBL" id="MBB6677514.1"/>
    </source>
</evidence>
<proteinExistence type="predicted"/>
<keyword evidence="2" id="KW-1185">Reference proteome</keyword>
<dbReference type="AlphaFoldDB" id="A0A841T871"/>
<reference evidence="1 2" key="1">
    <citation type="submission" date="2020-08" db="EMBL/GenBank/DDBJ databases">
        <title>Cohnella phylogeny.</title>
        <authorList>
            <person name="Dunlap C."/>
        </authorList>
    </citation>
    <scope>NUCLEOTIDE SEQUENCE [LARGE SCALE GENOMIC DNA]</scope>
    <source>
        <strain evidence="1 2">DSM 103658</strain>
    </source>
</reference>
<sequence length="116" mass="12959">MAKAPSKETIKRATIADMKAIGTHKPQYNRLIDIYAELVHQYSRLTIEFEESGYQYEVATDQGGAKKSPILASLETLRKDILAYSDRLCLNPKSLETVTIEAGKKSKLADALSRLE</sequence>
<comment type="caution">
    <text evidence="1">The sequence shown here is derived from an EMBL/GenBank/DDBJ whole genome shotgun (WGS) entry which is preliminary data.</text>
</comment>
<dbReference type="EMBL" id="JACJVN010000033">
    <property type="protein sequence ID" value="MBB6677514.1"/>
    <property type="molecule type" value="Genomic_DNA"/>
</dbReference>
<evidence type="ECO:0000313" key="2">
    <source>
        <dbReference type="Proteomes" id="UP000574133"/>
    </source>
</evidence>
<name>A0A841T871_9BACL</name>
<dbReference type="InterPro" id="IPR006448">
    <property type="entry name" value="Phage_term_ssu_P27"/>
</dbReference>
<dbReference type="RefSeq" id="WP_185178792.1">
    <property type="nucleotide sequence ID" value="NZ_CBCSEP010000005.1"/>
</dbReference>
<accession>A0A841T871</accession>
<dbReference type="Pfam" id="PF05119">
    <property type="entry name" value="Terminase_4"/>
    <property type="match status" value="1"/>
</dbReference>
<organism evidence="1 2">
    <name type="scientific">Cohnella lubricantis</name>
    <dbReference type="NCBI Taxonomy" id="2163172"/>
    <lineage>
        <taxon>Bacteria</taxon>
        <taxon>Bacillati</taxon>
        <taxon>Bacillota</taxon>
        <taxon>Bacilli</taxon>
        <taxon>Bacillales</taxon>
        <taxon>Paenibacillaceae</taxon>
        <taxon>Cohnella</taxon>
    </lineage>
</organism>
<protein>
    <submittedName>
        <fullName evidence="1">P27 family phage terminase small subunit</fullName>
    </submittedName>
</protein>